<evidence type="ECO:0000313" key="1">
    <source>
        <dbReference type="EMBL" id="KNF06905.1"/>
    </source>
</evidence>
<accession>A0A0L0W6K6</accession>
<dbReference type="PANTHER" id="PTHR33069">
    <property type="entry name" value="CHROMOSOME 7, WHOLE GENOME SHOTGUN SEQUENCE-RELATED"/>
    <property type="match status" value="1"/>
</dbReference>
<evidence type="ECO:0000313" key="2">
    <source>
        <dbReference type="Proteomes" id="UP000054564"/>
    </source>
</evidence>
<protein>
    <submittedName>
        <fullName evidence="1">Uncharacterized protein</fullName>
    </submittedName>
</protein>
<organism evidence="1 2">
    <name type="scientific">Puccinia striiformis f. sp. tritici PST-78</name>
    <dbReference type="NCBI Taxonomy" id="1165861"/>
    <lineage>
        <taxon>Eukaryota</taxon>
        <taxon>Fungi</taxon>
        <taxon>Dikarya</taxon>
        <taxon>Basidiomycota</taxon>
        <taxon>Pucciniomycotina</taxon>
        <taxon>Pucciniomycetes</taxon>
        <taxon>Pucciniales</taxon>
        <taxon>Pucciniaceae</taxon>
        <taxon>Puccinia</taxon>
    </lineage>
</organism>
<comment type="caution">
    <text evidence="1">The sequence shown here is derived from an EMBL/GenBank/DDBJ whole genome shotgun (WGS) entry which is preliminary data.</text>
</comment>
<dbReference type="Proteomes" id="UP000054564">
    <property type="component" value="Unassembled WGS sequence"/>
</dbReference>
<name>A0A0L0W6K6_9BASI</name>
<proteinExistence type="predicted"/>
<dbReference type="AlphaFoldDB" id="A0A0L0W6K6"/>
<dbReference type="EMBL" id="AJIL01000002">
    <property type="protein sequence ID" value="KNF06905.1"/>
    <property type="molecule type" value="Genomic_DNA"/>
</dbReference>
<gene>
    <name evidence="1" type="ORF">PSTG_00219</name>
</gene>
<dbReference type="PANTHER" id="PTHR33069:SF3">
    <property type="entry name" value="DYNEIN HEAVY CHAIN TAIL DOMAIN-CONTAINING PROTEIN"/>
    <property type="match status" value="1"/>
</dbReference>
<dbReference type="OrthoDB" id="10524451at2759"/>
<reference evidence="2" key="1">
    <citation type="submission" date="2014-03" db="EMBL/GenBank/DDBJ databases">
        <title>The Genome Sequence of Puccinia striiformis f. sp. tritici PST-78.</title>
        <authorList>
            <consortium name="The Broad Institute Genome Sequencing Platform"/>
            <person name="Cuomo C."/>
            <person name="Hulbert S."/>
            <person name="Chen X."/>
            <person name="Walker B."/>
            <person name="Young S.K."/>
            <person name="Zeng Q."/>
            <person name="Gargeya S."/>
            <person name="Fitzgerald M."/>
            <person name="Haas B."/>
            <person name="Abouelleil A."/>
            <person name="Alvarado L."/>
            <person name="Arachchi H.M."/>
            <person name="Berlin A.M."/>
            <person name="Chapman S.B."/>
            <person name="Goldberg J."/>
            <person name="Griggs A."/>
            <person name="Gujja S."/>
            <person name="Hansen M."/>
            <person name="Howarth C."/>
            <person name="Imamovic A."/>
            <person name="Larimer J."/>
            <person name="McCowan C."/>
            <person name="Montmayeur A."/>
            <person name="Murphy C."/>
            <person name="Neiman D."/>
            <person name="Pearson M."/>
            <person name="Priest M."/>
            <person name="Roberts A."/>
            <person name="Saif S."/>
            <person name="Shea T."/>
            <person name="Sisk P."/>
            <person name="Sykes S."/>
            <person name="Wortman J."/>
            <person name="Nusbaum C."/>
            <person name="Birren B."/>
        </authorList>
    </citation>
    <scope>NUCLEOTIDE SEQUENCE [LARGE SCALE GENOMIC DNA]</scope>
    <source>
        <strain evidence="2">race PST-78</strain>
    </source>
</reference>
<sequence>MADSPRTNADKLRHQRQCWHYGDLVDYGFKRLRTKYHFRTADQPDPESIEHALSALSIDKAKSQEALAHQLLSSLLPLLHSQITSLSLVLKTSSLRREPGPKLSLVLQIQGQLDSTMDELRYLIATLCPENPSLPDRADDQHLRRFKSYRLDRLNNEFRSLFSWGMCDLFQAANERIGQMELTSIPSIHDEDADTRKKDVEWSVSYALNRIKAMSDSLSTSELAAAQVYWELDRPDIDNLLNNIIKKLNPSTDSREVEGRPTLPRPYIGEPVIRLAKLTLPIVKLSRIFLAKLSKRGLAQERFPIFTEICSDQIQTLAECARDIARDLRKLESRLDFADDGGVTSDDFTSTAKSLKTRFDAPLLLVLVYFIPLIPDDDSLNVQNYYKNWCMTWLNQMALAIHNFEHAAESFEGTP</sequence>
<keyword evidence="2" id="KW-1185">Reference proteome</keyword>